<feature type="compositionally biased region" description="Basic and acidic residues" evidence="1">
    <location>
        <begin position="312"/>
        <end position="326"/>
    </location>
</feature>
<dbReference type="EMBL" id="JAACJJ010000056">
    <property type="protein sequence ID" value="KAF5312702.1"/>
    <property type="molecule type" value="Genomic_DNA"/>
</dbReference>
<evidence type="ECO:0000313" key="3">
    <source>
        <dbReference type="Proteomes" id="UP000567179"/>
    </source>
</evidence>
<evidence type="ECO:0000256" key="1">
    <source>
        <dbReference type="SAM" id="MobiDB-lite"/>
    </source>
</evidence>
<dbReference type="AlphaFoldDB" id="A0A8H5EUD5"/>
<evidence type="ECO:0000313" key="2">
    <source>
        <dbReference type="EMBL" id="KAF5312702.1"/>
    </source>
</evidence>
<feature type="region of interest" description="Disordered" evidence="1">
    <location>
        <begin position="1"/>
        <end position="39"/>
    </location>
</feature>
<feature type="compositionally biased region" description="Polar residues" evidence="1">
    <location>
        <begin position="96"/>
        <end position="108"/>
    </location>
</feature>
<dbReference type="OrthoDB" id="9450131at2759"/>
<keyword evidence="3" id="KW-1185">Reference proteome</keyword>
<organism evidence="2 3">
    <name type="scientific">Psilocybe cf. subviscida</name>
    <dbReference type="NCBI Taxonomy" id="2480587"/>
    <lineage>
        <taxon>Eukaryota</taxon>
        <taxon>Fungi</taxon>
        <taxon>Dikarya</taxon>
        <taxon>Basidiomycota</taxon>
        <taxon>Agaricomycotina</taxon>
        <taxon>Agaricomycetes</taxon>
        <taxon>Agaricomycetidae</taxon>
        <taxon>Agaricales</taxon>
        <taxon>Agaricineae</taxon>
        <taxon>Strophariaceae</taxon>
        <taxon>Psilocybe</taxon>
    </lineage>
</organism>
<feature type="compositionally biased region" description="Polar residues" evidence="1">
    <location>
        <begin position="14"/>
        <end position="24"/>
    </location>
</feature>
<dbReference type="Proteomes" id="UP000567179">
    <property type="component" value="Unassembled WGS sequence"/>
</dbReference>
<feature type="compositionally biased region" description="Polar residues" evidence="1">
    <location>
        <begin position="237"/>
        <end position="264"/>
    </location>
</feature>
<reference evidence="2 3" key="1">
    <citation type="journal article" date="2020" name="ISME J.">
        <title>Uncovering the hidden diversity of litter-decomposition mechanisms in mushroom-forming fungi.</title>
        <authorList>
            <person name="Floudas D."/>
            <person name="Bentzer J."/>
            <person name="Ahren D."/>
            <person name="Johansson T."/>
            <person name="Persson P."/>
            <person name="Tunlid A."/>
        </authorList>
    </citation>
    <scope>NUCLEOTIDE SEQUENCE [LARGE SCALE GENOMIC DNA]</scope>
    <source>
        <strain evidence="2 3">CBS 101986</strain>
    </source>
</reference>
<proteinExistence type="predicted"/>
<comment type="caution">
    <text evidence="2">The sequence shown here is derived from an EMBL/GenBank/DDBJ whole genome shotgun (WGS) entry which is preliminary data.</text>
</comment>
<feature type="region of interest" description="Disordered" evidence="1">
    <location>
        <begin position="306"/>
        <end position="326"/>
    </location>
</feature>
<sequence length="440" mass="47807">MPLQLHRPPPQHRSIPTRSHSGSDATTTTAPLDDPNASVYSFFSSSDHTALSLDQHKDLPSPPKYSHDLERDFPSASATAKLAGEYGYSLKKGKSDSQLPSWAQSQAMSRGGYGSPYQQPYAQSRIALTTSEDLAAALGLDNTPHSTEIDVLPCAGVRIPYGSLTGQLAWRMVVHAPLRSKDKHWLFSSGSEFLVQEEPCNCFKCKRKRQEDPSNMSGCELSRSRWSAHHRPGLNTLNSSISLPLDTAPSSAPSTNTRVTQPQPRTAHHPLLPRVVANFILDSSLPHSVISRETLIALGVREASLPSSTYDPHGEHADDDERRGEDVVDTRTQLVFHIGKGKHHGPDRKGVVTGVTLSIQGVKTRVRVGRIGEASRLGVEFLKDAGASLMFPGDGVGPVLYLESMGAVHDAPRTVLGLSRWKNLTLPQRVKLILGIAPSS</sequence>
<accession>A0A8H5EUD5</accession>
<name>A0A8H5EUD5_9AGAR</name>
<protein>
    <submittedName>
        <fullName evidence="2">Uncharacterized protein</fullName>
    </submittedName>
</protein>
<gene>
    <name evidence="2" type="ORF">D9619_002699</name>
</gene>
<feature type="region of interest" description="Disordered" evidence="1">
    <location>
        <begin position="237"/>
        <end position="268"/>
    </location>
</feature>
<feature type="region of interest" description="Disordered" evidence="1">
    <location>
        <begin position="91"/>
        <end position="116"/>
    </location>
</feature>